<feature type="transmembrane region" description="Helical" evidence="6">
    <location>
        <begin position="83"/>
        <end position="103"/>
    </location>
</feature>
<evidence type="ECO:0000256" key="5">
    <source>
        <dbReference type="SAM" id="MobiDB-lite"/>
    </source>
</evidence>
<feature type="transmembrane region" description="Helical" evidence="6">
    <location>
        <begin position="115"/>
        <end position="141"/>
    </location>
</feature>
<comment type="subcellular location">
    <subcellularLocation>
        <location evidence="1">Membrane</location>
        <topology evidence="1">Multi-pass membrane protein</topology>
    </subcellularLocation>
</comment>
<organism evidence="8 9">
    <name type="scientific">Beauveria bassiana</name>
    <name type="common">White muscardine disease fungus</name>
    <name type="synonym">Tritirachium shiotae</name>
    <dbReference type="NCBI Taxonomy" id="176275"/>
    <lineage>
        <taxon>Eukaryota</taxon>
        <taxon>Fungi</taxon>
        <taxon>Dikarya</taxon>
        <taxon>Ascomycota</taxon>
        <taxon>Pezizomycotina</taxon>
        <taxon>Sordariomycetes</taxon>
        <taxon>Hypocreomycetidae</taxon>
        <taxon>Hypocreales</taxon>
        <taxon>Cordycipitaceae</taxon>
        <taxon>Beauveria</taxon>
    </lineage>
</organism>
<evidence type="ECO:0000256" key="6">
    <source>
        <dbReference type="SAM" id="Phobius"/>
    </source>
</evidence>
<dbReference type="InterPro" id="IPR051380">
    <property type="entry name" value="pH-response_reg_palI/RIM9"/>
</dbReference>
<dbReference type="AlphaFoldDB" id="A0A2N6N958"/>
<gene>
    <name evidence="8" type="primary">prr-5_1</name>
    <name evidence="8" type="ORF">BM221_010281</name>
</gene>
<proteinExistence type="predicted"/>
<evidence type="ECO:0000313" key="8">
    <source>
        <dbReference type="EMBL" id="PMB63810.1"/>
    </source>
</evidence>
<dbReference type="EMBL" id="MRVG01000016">
    <property type="protein sequence ID" value="PMB63810.1"/>
    <property type="molecule type" value="Genomic_DNA"/>
</dbReference>
<evidence type="ECO:0000256" key="7">
    <source>
        <dbReference type="SAM" id="SignalP"/>
    </source>
</evidence>
<keyword evidence="3 6" id="KW-1133">Transmembrane helix</keyword>
<evidence type="ECO:0000256" key="2">
    <source>
        <dbReference type="ARBA" id="ARBA00022692"/>
    </source>
</evidence>
<dbReference type="GO" id="GO:0035838">
    <property type="term" value="C:growing cell tip"/>
    <property type="evidence" value="ECO:0007669"/>
    <property type="project" value="TreeGrafter"/>
</dbReference>
<feature type="chain" id="PRO_5014944387" evidence="7">
    <location>
        <begin position="26"/>
        <end position="701"/>
    </location>
</feature>
<feature type="compositionally biased region" description="Polar residues" evidence="5">
    <location>
        <begin position="260"/>
        <end position="275"/>
    </location>
</feature>
<feature type="compositionally biased region" description="Pro residues" evidence="5">
    <location>
        <begin position="446"/>
        <end position="455"/>
    </location>
</feature>
<accession>A0A2N6N958</accession>
<name>A0A2N6N958_BEABA</name>
<dbReference type="OMA" id="VFGYCKG"/>
<evidence type="ECO:0000313" key="9">
    <source>
        <dbReference type="Proteomes" id="UP000235728"/>
    </source>
</evidence>
<dbReference type="PANTHER" id="PTHR28013">
    <property type="entry name" value="PROTEIN DCV1-RELATED"/>
    <property type="match status" value="1"/>
</dbReference>
<feature type="compositionally biased region" description="Low complexity" evidence="5">
    <location>
        <begin position="655"/>
        <end position="664"/>
    </location>
</feature>
<comment type="caution">
    <text evidence="8">The sequence shown here is derived from an EMBL/GenBank/DDBJ whole genome shotgun (WGS) entry which is preliminary data.</text>
</comment>
<dbReference type="Pfam" id="PF06687">
    <property type="entry name" value="SUR7"/>
    <property type="match status" value="1"/>
</dbReference>
<keyword evidence="7" id="KW-0732">Signal</keyword>
<feature type="compositionally biased region" description="Polar residues" evidence="5">
    <location>
        <begin position="626"/>
        <end position="637"/>
    </location>
</feature>
<dbReference type="InterPro" id="IPR009571">
    <property type="entry name" value="SUR7/Rim9-like_fungi"/>
</dbReference>
<feature type="compositionally biased region" description="Gly residues" evidence="5">
    <location>
        <begin position="346"/>
        <end position="355"/>
    </location>
</feature>
<evidence type="ECO:0000256" key="4">
    <source>
        <dbReference type="ARBA" id="ARBA00023136"/>
    </source>
</evidence>
<feature type="region of interest" description="Disordered" evidence="5">
    <location>
        <begin position="512"/>
        <end position="701"/>
    </location>
</feature>
<dbReference type="GO" id="GO:0032153">
    <property type="term" value="C:cell division site"/>
    <property type="evidence" value="ECO:0007669"/>
    <property type="project" value="TreeGrafter"/>
</dbReference>
<feature type="compositionally biased region" description="Gly residues" evidence="5">
    <location>
        <begin position="299"/>
        <end position="339"/>
    </location>
</feature>
<protein>
    <submittedName>
        <fullName evidence="8">pH-response regulator protein palI/prr-5</fullName>
    </submittedName>
</protein>
<reference evidence="8 9" key="1">
    <citation type="journal article" date="2016" name="Appl. Microbiol. Biotechnol.">
        <title>Characterization of T-DNA insertion mutants with decreased virulence in the entomopathogenic fungus Beauveria bassiana JEF-007.</title>
        <authorList>
            <person name="Kim S."/>
            <person name="Lee S.J."/>
            <person name="Nai Y.S."/>
            <person name="Yu J.S."/>
            <person name="Lee M.R."/>
            <person name="Yang Y.T."/>
            <person name="Kim J.S."/>
        </authorList>
    </citation>
    <scope>NUCLEOTIDE SEQUENCE [LARGE SCALE GENOMIC DNA]</scope>
    <source>
        <strain evidence="8 9">JEF-007</strain>
    </source>
</reference>
<keyword evidence="2 6" id="KW-0812">Transmembrane</keyword>
<feature type="compositionally biased region" description="Basic and acidic residues" evidence="5">
    <location>
        <begin position="236"/>
        <end position="248"/>
    </location>
</feature>
<sequence length="701" mass="73870">MLRPATPLTVLLAAALALLIISVISVPVTKSIYLGKADNTVYGVLGKCIGDKCSSAGLGYDVTADGSSTFTMQESVRKTLSNILILHPVAAAVTLLMLIMAGASHAHAAAHSARYLLVLFILTLLAFLIALVAFVIDIVLFLPHMAFGTYLVLAAAIILAISAVVTFSMRRSMMGRKKRRQLIAENAEMSGENYYNREAIKPFGSTISSVPAPHTAMSGANSGADGLPVFASYESTRQKDDQVSDERIPLTQAGTADRNPGTNNNDLANLGPSRSASRDRYGNQPVQGDPYGAQSQGYGPNGRPGGGMPSYRGGGAPRGGRGGYGGYGAPMRGRGGYNRGGMAPRGRGGPYGQRGDGYSQPRDEYGQPRDGYGGPAMAGAAMAGGAMAGAAMVRGGHQGYNRRPSVPDSYNAYNNQPADRQGEYNNWASQSNPSYANTDADLPRAESPPPLPTEVPAPAGLAPTGQASTGVDQPSELATKVSDHHGYGAPPINTTLVNDADATGMVHMQQGHPIGQIRPGYVSDGSKYSTDEYLPPRAAWNHDSGRRSSRDQSSVYGADRRSPAVDYRGPTSPLAAGPSSRGGYYEDVEPKYEPSGPHPALIASPSEPVYEDAHVMDGSRSPAGSERSNFTSVSQRGVNPRWNPHQHPMPSNGARRVQQQQQRQDLLLDNPDFQLAGGRSGKLKHGNPSGLVPGSAYPNAI</sequence>
<feature type="compositionally biased region" description="Polar residues" evidence="5">
    <location>
        <begin position="411"/>
        <end position="437"/>
    </location>
</feature>
<feature type="region of interest" description="Disordered" evidence="5">
    <location>
        <begin position="398"/>
        <end position="472"/>
    </location>
</feature>
<feature type="region of interest" description="Disordered" evidence="5">
    <location>
        <begin position="235"/>
        <end position="372"/>
    </location>
</feature>
<dbReference type="Proteomes" id="UP000235728">
    <property type="component" value="Unassembled WGS sequence"/>
</dbReference>
<evidence type="ECO:0000256" key="3">
    <source>
        <dbReference type="ARBA" id="ARBA00022989"/>
    </source>
</evidence>
<feature type="transmembrane region" description="Helical" evidence="6">
    <location>
        <begin position="147"/>
        <end position="169"/>
    </location>
</feature>
<evidence type="ECO:0000256" key="1">
    <source>
        <dbReference type="ARBA" id="ARBA00004141"/>
    </source>
</evidence>
<dbReference type="GO" id="GO:0005886">
    <property type="term" value="C:plasma membrane"/>
    <property type="evidence" value="ECO:0007669"/>
    <property type="project" value="InterPro"/>
</dbReference>
<dbReference type="PANTHER" id="PTHR28013:SF3">
    <property type="entry name" value="PROTEIN DCV1-RELATED"/>
    <property type="match status" value="1"/>
</dbReference>
<keyword evidence="4 6" id="KW-0472">Membrane</keyword>
<feature type="signal peptide" evidence="7">
    <location>
        <begin position="1"/>
        <end position="25"/>
    </location>
</feature>